<gene>
    <name evidence="3" type="primary">ABSGL_14851.1 scaffold 14966</name>
</gene>
<sequence length="594" mass="67446">MQESPSKEESPSNQPYQVPQLSGFSYPFAFNGNNNNNNNNLGTVPDDLLFGNQIPDDFFQFVTDPLQPSSLTNYSTPPIVSQSQQSSPPAQQDQQQSDIFIPSPPNPSDSASLLPVQPSVSERAPTPATALDNTDTSKPSLQQRAINASSTSSSAPTMGGKKRKHESTLGEPVNQSVYTVIVGGKTFRLSWESLKSDGPTNFFVNYFRRQRNTRVMYVDRDGDIFQLIVHHLRGYYVRPVDDIQNQDLLNDARYYGLQRLYKTLQEFLFVNVGGRVFRLSWDLLRKDGKNNFFTGPLMHSLFNPHGGREQCAPVHIDRDPDIFADIVNHLRGYTIHIKDEMHRKNLLKDAQYYVFKQLVEKLMTARKTVDGFGEEGSPEVLLLLQDVRMVNLLPTKRQQQQQQQQQDGNSKEVLSSPSATSYFDQQNWNMTQLQYKREGVAHALLVQVADLCIQVHFPQQRHQYQQQQQYPFCSSTLLTMEMCETDRSKLNFINQAVKGSNGIQDKTLYLDDACAITVDDQHIGSILELDDHHAMEVCTKCVNQPCRMLKLILLRGICGIHLIDNDILTLCAVRLETISSRLQLNLKREFLPAN</sequence>
<feature type="compositionally biased region" description="Polar residues" evidence="1">
    <location>
        <begin position="69"/>
        <end position="80"/>
    </location>
</feature>
<feature type="compositionally biased region" description="Basic and acidic residues" evidence="1">
    <location>
        <begin position="1"/>
        <end position="10"/>
    </location>
</feature>
<evidence type="ECO:0000313" key="4">
    <source>
        <dbReference type="Proteomes" id="UP000078561"/>
    </source>
</evidence>
<feature type="region of interest" description="Disordered" evidence="1">
    <location>
        <begin position="395"/>
        <end position="416"/>
    </location>
</feature>
<dbReference type="OrthoDB" id="2414723at2759"/>
<dbReference type="STRING" id="4829.A0A163K7Q5"/>
<dbReference type="PANTHER" id="PTHR31758:SF2">
    <property type="entry name" value="BTB_POZ DOMAIN-CONTAINING PROTEIN YLR108C"/>
    <property type="match status" value="1"/>
</dbReference>
<dbReference type="EMBL" id="LT554985">
    <property type="protein sequence ID" value="SAM09177.1"/>
    <property type="molecule type" value="Genomic_DNA"/>
</dbReference>
<dbReference type="InterPro" id="IPR011333">
    <property type="entry name" value="SKP1/BTB/POZ_sf"/>
</dbReference>
<feature type="domain" description="BTB" evidence="2">
    <location>
        <begin position="176"/>
        <end position="264"/>
    </location>
</feature>
<proteinExistence type="predicted"/>
<dbReference type="GO" id="GO:0051260">
    <property type="term" value="P:protein homooligomerization"/>
    <property type="evidence" value="ECO:0007669"/>
    <property type="project" value="InterPro"/>
</dbReference>
<dbReference type="Pfam" id="PF02214">
    <property type="entry name" value="BTB_2"/>
    <property type="match status" value="2"/>
</dbReference>
<protein>
    <recommendedName>
        <fullName evidence="2">BTB domain-containing protein</fullName>
    </recommendedName>
</protein>
<dbReference type="PANTHER" id="PTHR31758">
    <property type="entry name" value="BTB/POZ DOMAIN-CONTAINING PROTEIN YLR108C"/>
    <property type="match status" value="1"/>
</dbReference>
<dbReference type="InterPro" id="IPR003131">
    <property type="entry name" value="T1-type_BTB"/>
</dbReference>
<feature type="compositionally biased region" description="Polar residues" evidence="1">
    <location>
        <begin position="131"/>
        <end position="156"/>
    </location>
</feature>
<feature type="region of interest" description="Disordered" evidence="1">
    <location>
        <begin position="1"/>
        <end position="52"/>
    </location>
</feature>
<feature type="compositionally biased region" description="Low complexity" evidence="1">
    <location>
        <begin position="31"/>
        <end position="40"/>
    </location>
</feature>
<organism evidence="3">
    <name type="scientific">Absidia glauca</name>
    <name type="common">Pin mould</name>
    <dbReference type="NCBI Taxonomy" id="4829"/>
    <lineage>
        <taxon>Eukaryota</taxon>
        <taxon>Fungi</taxon>
        <taxon>Fungi incertae sedis</taxon>
        <taxon>Mucoromycota</taxon>
        <taxon>Mucoromycotina</taxon>
        <taxon>Mucoromycetes</taxon>
        <taxon>Mucorales</taxon>
        <taxon>Cunninghamellaceae</taxon>
        <taxon>Absidia</taxon>
    </lineage>
</organism>
<evidence type="ECO:0000256" key="1">
    <source>
        <dbReference type="SAM" id="MobiDB-lite"/>
    </source>
</evidence>
<feature type="region of interest" description="Disordered" evidence="1">
    <location>
        <begin position="69"/>
        <end position="170"/>
    </location>
</feature>
<feature type="domain" description="BTB" evidence="2">
    <location>
        <begin position="266"/>
        <end position="370"/>
    </location>
</feature>
<dbReference type="OMA" id="DAQYYVF"/>
<evidence type="ECO:0000313" key="3">
    <source>
        <dbReference type="EMBL" id="SAM09177.1"/>
    </source>
</evidence>
<dbReference type="InterPro" id="IPR000210">
    <property type="entry name" value="BTB/POZ_dom"/>
</dbReference>
<reference evidence="3" key="1">
    <citation type="submission" date="2016-04" db="EMBL/GenBank/DDBJ databases">
        <authorList>
            <person name="Evans L.H."/>
            <person name="Alamgir A."/>
            <person name="Owens N."/>
            <person name="Weber N.D."/>
            <person name="Virtaneva K."/>
            <person name="Barbian K."/>
            <person name="Babar A."/>
            <person name="Rosenke K."/>
        </authorList>
    </citation>
    <scope>NUCLEOTIDE SEQUENCE [LARGE SCALE GENOMIC DNA]</scope>
    <source>
        <strain evidence="3">CBS 101.48</strain>
    </source>
</reference>
<feature type="compositionally biased region" description="Low complexity" evidence="1">
    <location>
        <begin position="81"/>
        <end position="98"/>
    </location>
</feature>
<dbReference type="SMART" id="SM00225">
    <property type="entry name" value="BTB"/>
    <property type="match status" value="2"/>
</dbReference>
<dbReference type="AlphaFoldDB" id="A0A163K7Q5"/>
<dbReference type="InParanoid" id="A0A163K7Q5"/>
<dbReference type="CDD" id="cd18316">
    <property type="entry name" value="BTB_POZ_KCTD-like"/>
    <property type="match status" value="1"/>
</dbReference>
<feature type="compositionally biased region" description="Polar residues" evidence="1">
    <location>
        <begin position="11"/>
        <end position="23"/>
    </location>
</feature>
<dbReference type="Gene3D" id="3.30.710.10">
    <property type="entry name" value="Potassium Channel Kv1.1, Chain A"/>
    <property type="match status" value="2"/>
</dbReference>
<name>A0A163K7Q5_ABSGL</name>
<dbReference type="Proteomes" id="UP000078561">
    <property type="component" value="Unassembled WGS sequence"/>
</dbReference>
<keyword evidence="4" id="KW-1185">Reference proteome</keyword>
<dbReference type="SUPFAM" id="SSF54695">
    <property type="entry name" value="POZ domain"/>
    <property type="match status" value="2"/>
</dbReference>
<accession>A0A163K7Q5</accession>
<evidence type="ECO:0000259" key="2">
    <source>
        <dbReference type="SMART" id="SM00225"/>
    </source>
</evidence>